<dbReference type="EMBL" id="BDIP01001044">
    <property type="protein sequence ID" value="GIQ83426.1"/>
    <property type="molecule type" value="Genomic_DNA"/>
</dbReference>
<gene>
    <name evidence="1" type="ORF">KIPB_004744</name>
</gene>
<keyword evidence="2" id="KW-1185">Reference proteome</keyword>
<protein>
    <submittedName>
        <fullName evidence="1">Uncharacterized protein</fullName>
    </submittedName>
</protein>
<sequence>MLFHRWVDSYRKRAPRGTWIHAHKGGLCPLAHSGCHGLYLTWGYGEEPTDREEGQLETICKGLRPHIYAAWHLSQTGGGFWDR</sequence>
<evidence type="ECO:0000313" key="2">
    <source>
        <dbReference type="Proteomes" id="UP000265618"/>
    </source>
</evidence>
<comment type="caution">
    <text evidence="1">The sequence shown here is derived from an EMBL/GenBank/DDBJ whole genome shotgun (WGS) entry which is preliminary data.</text>
</comment>
<name>A0A9K3GIH3_9EUKA</name>
<accession>A0A9K3GIH3</accession>
<proteinExistence type="predicted"/>
<dbReference type="AlphaFoldDB" id="A0A9K3GIH3"/>
<dbReference type="Proteomes" id="UP000265618">
    <property type="component" value="Unassembled WGS sequence"/>
</dbReference>
<organism evidence="1 2">
    <name type="scientific">Kipferlia bialata</name>
    <dbReference type="NCBI Taxonomy" id="797122"/>
    <lineage>
        <taxon>Eukaryota</taxon>
        <taxon>Metamonada</taxon>
        <taxon>Carpediemonas-like organisms</taxon>
        <taxon>Kipferlia</taxon>
    </lineage>
</organism>
<evidence type="ECO:0000313" key="1">
    <source>
        <dbReference type="EMBL" id="GIQ83426.1"/>
    </source>
</evidence>
<reference evidence="1 2" key="1">
    <citation type="journal article" date="2018" name="PLoS ONE">
        <title>The draft genome of Kipferlia bialata reveals reductive genome evolution in fornicate parasites.</title>
        <authorList>
            <person name="Tanifuji G."/>
            <person name="Takabayashi S."/>
            <person name="Kume K."/>
            <person name="Takagi M."/>
            <person name="Nakayama T."/>
            <person name="Kamikawa R."/>
            <person name="Inagaki Y."/>
            <person name="Hashimoto T."/>
        </authorList>
    </citation>
    <scope>NUCLEOTIDE SEQUENCE [LARGE SCALE GENOMIC DNA]</scope>
    <source>
        <strain evidence="1">NY0173</strain>
    </source>
</reference>